<accession>A0A0R1KI18</accession>
<dbReference type="RefSeq" id="WP_025025347.1">
    <property type="nucleotide sequence ID" value="NZ_AZDZ01000008.1"/>
</dbReference>
<gene>
    <name evidence="3" type="ORF">FD03_GL000025</name>
</gene>
<name>A0A0R1KI18_9LACO</name>
<evidence type="ECO:0000313" key="3">
    <source>
        <dbReference type="EMBL" id="KRK80145.1"/>
    </source>
</evidence>
<dbReference type="AlphaFoldDB" id="A0A0R1KI18"/>
<protein>
    <submittedName>
        <fullName evidence="3">Esterase</fullName>
    </submittedName>
</protein>
<feature type="domain" description="Alpha/beta hydrolase fold-3" evidence="2">
    <location>
        <begin position="102"/>
        <end position="303"/>
    </location>
</feature>
<dbReference type="Pfam" id="PF07859">
    <property type="entry name" value="Abhydrolase_3"/>
    <property type="match status" value="1"/>
</dbReference>
<dbReference type="STRING" id="1423775.FD03_GL000025"/>
<evidence type="ECO:0000256" key="1">
    <source>
        <dbReference type="ARBA" id="ARBA00022801"/>
    </source>
</evidence>
<dbReference type="eggNOG" id="COG0657">
    <property type="taxonomic scope" value="Bacteria"/>
</dbReference>
<keyword evidence="4" id="KW-1185">Reference proteome</keyword>
<dbReference type="GO" id="GO:0016787">
    <property type="term" value="F:hydrolase activity"/>
    <property type="evidence" value="ECO:0007669"/>
    <property type="project" value="UniProtKB-KW"/>
</dbReference>
<sequence length="323" mass="36798">MIYIKKTGKVLGALGAGFIALKGLQAIKEKRSLRSLLVEETLDTVNLFPTIRSQEDMKNYIGNYYKPFKLPEEAKLRYRFKYLKGFDDTLEYVPKEQTSKVIFYIHGGSYWFQPLSFQYGMMHRLSNMADARVVMPIYPKAPIHNANEATAMVLSRYLYLINEEYIDPEDIVLVGDSAGGGMVLSLLQVMRNRKYPLPSKAILISPWLDVSNSNPEMEQLQAVDPILHVEDLKFEGKVYADGLSVKDPLVSPIYGDLTKLPPIHLFIGTHDIFYADAKKINEIAFEDNVDLTMYTYPNMDHVFPAYPIPEAKEVLKKIASLIK</sequence>
<dbReference type="PANTHER" id="PTHR48081">
    <property type="entry name" value="AB HYDROLASE SUPERFAMILY PROTEIN C4A8.06C"/>
    <property type="match status" value="1"/>
</dbReference>
<dbReference type="PATRIC" id="fig|1423775.4.peg.24"/>
<dbReference type="Proteomes" id="UP000051248">
    <property type="component" value="Unassembled WGS sequence"/>
</dbReference>
<evidence type="ECO:0000313" key="4">
    <source>
        <dbReference type="Proteomes" id="UP000051248"/>
    </source>
</evidence>
<dbReference type="Gene3D" id="3.40.50.1820">
    <property type="entry name" value="alpha/beta hydrolase"/>
    <property type="match status" value="1"/>
</dbReference>
<dbReference type="SUPFAM" id="SSF53474">
    <property type="entry name" value="alpha/beta-Hydrolases"/>
    <property type="match status" value="1"/>
</dbReference>
<dbReference type="InterPro" id="IPR029058">
    <property type="entry name" value="AB_hydrolase_fold"/>
</dbReference>
<keyword evidence="1" id="KW-0378">Hydrolase</keyword>
<dbReference type="PANTHER" id="PTHR48081:SF8">
    <property type="entry name" value="ALPHA_BETA HYDROLASE FOLD-3 DOMAIN-CONTAINING PROTEIN-RELATED"/>
    <property type="match status" value="1"/>
</dbReference>
<dbReference type="InterPro" id="IPR013094">
    <property type="entry name" value="AB_hydrolase_3"/>
</dbReference>
<proteinExistence type="predicted"/>
<dbReference type="OrthoDB" id="9815425at2"/>
<organism evidence="3 4">
    <name type="scientific">Companilactobacillus nodensis DSM 19682 = JCM 14932 = NBRC 107160</name>
    <dbReference type="NCBI Taxonomy" id="1423775"/>
    <lineage>
        <taxon>Bacteria</taxon>
        <taxon>Bacillati</taxon>
        <taxon>Bacillota</taxon>
        <taxon>Bacilli</taxon>
        <taxon>Lactobacillales</taxon>
        <taxon>Lactobacillaceae</taxon>
        <taxon>Companilactobacillus</taxon>
    </lineage>
</organism>
<dbReference type="EMBL" id="AZDZ01000008">
    <property type="protein sequence ID" value="KRK80145.1"/>
    <property type="molecule type" value="Genomic_DNA"/>
</dbReference>
<evidence type="ECO:0000259" key="2">
    <source>
        <dbReference type="Pfam" id="PF07859"/>
    </source>
</evidence>
<reference evidence="3 4" key="1">
    <citation type="journal article" date="2015" name="Genome Announc.">
        <title>Expanding the biotechnology potential of lactobacilli through comparative genomics of 213 strains and associated genera.</title>
        <authorList>
            <person name="Sun Z."/>
            <person name="Harris H.M."/>
            <person name="McCann A."/>
            <person name="Guo C."/>
            <person name="Argimon S."/>
            <person name="Zhang W."/>
            <person name="Yang X."/>
            <person name="Jeffery I.B."/>
            <person name="Cooney J.C."/>
            <person name="Kagawa T.F."/>
            <person name="Liu W."/>
            <person name="Song Y."/>
            <person name="Salvetti E."/>
            <person name="Wrobel A."/>
            <person name="Rasinkangas P."/>
            <person name="Parkhill J."/>
            <person name="Rea M.C."/>
            <person name="O'Sullivan O."/>
            <person name="Ritari J."/>
            <person name="Douillard F.P."/>
            <person name="Paul Ross R."/>
            <person name="Yang R."/>
            <person name="Briner A.E."/>
            <person name="Felis G.E."/>
            <person name="de Vos W.M."/>
            <person name="Barrangou R."/>
            <person name="Klaenhammer T.R."/>
            <person name="Caufield P.W."/>
            <person name="Cui Y."/>
            <person name="Zhang H."/>
            <person name="O'Toole P.W."/>
        </authorList>
    </citation>
    <scope>NUCLEOTIDE SEQUENCE [LARGE SCALE GENOMIC DNA]</scope>
    <source>
        <strain evidence="3 4">DSM 19682</strain>
    </source>
</reference>
<dbReference type="InterPro" id="IPR050300">
    <property type="entry name" value="GDXG_lipolytic_enzyme"/>
</dbReference>
<comment type="caution">
    <text evidence="3">The sequence shown here is derived from an EMBL/GenBank/DDBJ whole genome shotgun (WGS) entry which is preliminary data.</text>
</comment>